<accession>A0A7S4DG66</accession>
<sequence>MLATPCHDAYPLTHGAFRVHRHLNSGTSFFLAGPKRREDQEGEREIERERKTQNENIHKYSEYQVVKTNAQGRRQERVLGIDPWNLHNKKPKGSGGVWRKQRSLKEVSEVHRLQNPGTFAIRFTNGTSREYECVDKSQVDEIIKKITVLRSNLFG</sequence>
<evidence type="ECO:0000313" key="1">
    <source>
        <dbReference type="EMBL" id="CAE0647243.1"/>
    </source>
</evidence>
<organism evidence="1">
    <name type="scientific">Lotharella globosa</name>
    <dbReference type="NCBI Taxonomy" id="91324"/>
    <lineage>
        <taxon>Eukaryota</taxon>
        <taxon>Sar</taxon>
        <taxon>Rhizaria</taxon>
        <taxon>Cercozoa</taxon>
        <taxon>Chlorarachniophyceae</taxon>
        <taxon>Lotharella</taxon>
    </lineage>
</organism>
<gene>
    <name evidence="1" type="ORF">LGLO00237_LOCUS2321</name>
</gene>
<name>A0A7S4DG66_9EUKA</name>
<proteinExistence type="predicted"/>
<dbReference type="EMBL" id="HBIV01003397">
    <property type="protein sequence ID" value="CAE0647243.1"/>
    <property type="molecule type" value="Transcribed_RNA"/>
</dbReference>
<evidence type="ECO:0008006" key="2">
    <source>
        <dbReference type="Google" id="ProtNLM"/>
    </source>
</evidence>
<dbReference type="AlphaFoldDB" id="A0A7S4DG66"/>
<protein>
    <recommendedName>
        <fullName evidence="2">SAPK-interacting protein 1 Pleckstrin-homology domain-containing protein</fullName>
    </recommendedName>
</protein>
<reference evidence="1" key="1">
    <citation type="submission" date="2021-01" db="EMBL/GenBank/DDBJ databases">
        <authorList>
            <person name="Corre E."/>
            <person name="Pelletier E."/>
            <person name="Niang G."/>
            <person name="Scheremetjew M."/>
            <person name="Finn R."/>
            <person name="Kale V."/>
            <person name="Holt S."/>
            <person name="Cochrane G."/>
            <person name="Meng A."/>
            <person name="Brown T."/>
            <person name="Cohen L."/>
        </authorList>
    </citation>
    <scope>NUCLEOTIDE SEQUENCE</scope>
    <source>
        <strain evidence="1">CCCM811</strain>
    </source>
</reference>